<evidence type="ECO:0000256" key="7">
    <source>
        <dbReference type="PROSITE-ProRule" id="PRU00169"/>
    </source>
</evidence>
<dbReference type="PANTHER" id="PTHR43547:SF2">
    <property type="entry name" value="HYBRID SIGNAL TRANSDUCTION HISTIDINE KINASE C"/>
    <property type="match status" value="1"/>
</dbReference>
<feature type="domain" description="HTH araC/xylS-type" evidence="9">
    <location>
        <begin position="381"/>
        <end position="481"/>
    </location>
</feature>
<reference evidence="12" key="1">
    <citation type="journal article" date="2019" name="Int. J. Syst. Evol. Microbiol.">
        <title>The Global Catalogue of Microorganisms (GCM) 10K type strain sequencing project: providing services to taxonomists for standard genome sequencing and annotation.</title>
        <authorList>
            <consortium name="The Broad Institute Genomics Platform"/>
            <consortium name="The Broad Institute Genome Sequencing Center for Infectious Disease"/>
            <person name="Wu L."/>
            <person name="Ma J."/>
        </authorList>
    </citation>
    <scope>NUCLEOTIDE SEQUENCE [LARGE SCALE GENOMIC DNA]</scope>
    <source>
        <strain evidence="12">DT92</strain>
    </source>
</reference>
<comment type="caution">
    <text evidence="11">The sequence shown here is derived from an EMBL/GenBank/DDBJ whole genome shotgun (WGS) entry which is preliminary data.</text>
</comment>
<keyword evidence="6" id="KW-0804">Transcription</keyword>
<dbReference type="SMART" id="SM00448">
    <property type="entry name" value="REC"/>
    <property type="match status" value="1"/>
</dbReference>
<dbReference type="SMART" id="SM00342">
    <property type="entry name" value="HTH_ARAC"/>
    <property type="match status" value="1"/>
</dbReference>
<dbReference type="InterPro" id="IPR003661">
    <property type="entry name" value="HisK_dim/P_dom"/>
</dbReference>
<dbReference type="SUPFAM" id="SSF46689">
    <property type="entry name" value="Homeodomain-like"/>
    <property type="match status" value="1"/>
</dbReference>
<dbReference type="EC" id="2.7.13.3" evidence="2"/>
<evidence type="ECO:0000259" key="9">
    <source>
        <dbReference type="PROSITE" id="PS01124"/>
    </source>
</evidence>
<accession>A0ABW5AX39</accession>
<dbReference type="EMBL" id="JBHUHY010000003">
    <property type="protein sequence ID" value="MFD2186454.1"/>
    <property type="molecule type" value="Genomic_DNA"/>
</dbReference>
<dbReference type="SMART" id="SM00388">
    <property type="entry name" value="HisKA"/>
    <property type="match status" value="1"/>
</dbReference>
<feature type="transmembrane region" description="Helical" evidence="8">
    <location>
        <begin position="79"/>
        <end position="110"/>
    </location>
</feature>
<dbReference type="InterPro" id="IPR001789">
    <property type="entry name" value="Sig_transdc_resp-reg_receiver"/>
</dbReference>
<evidence type="ECO:0000256" key="3">
    <source>
        <dbReference type="ARBA" id="ARBA00022553"/>
    </source>
</evidence>
<evidence type="ECO:0000259" key="10">
    <source>
        <dbReference type="PROSITE" id="PS50110"/>
    </source>
</evidence>
<dbReference type="CDD" id="cd00082">
    <property type="entry name" value="HisKA"/>
    <property type="match status" value="1"/>
</dbReference>
<dbReference type="PRINTS" id="PR00032">
    <property type="entry name" value="HTHARAC"/>
</dbReference>
<organism evidence="11 12">
    <name type="scientific">Aquimarina celericrescens</name>
    <dbReference type="NCBI Taxonomy" id="1964542"/>
    <lineage>
        <taxon>Bacteria</taxon>
        <taxon>Pseudomonadati</taxon>
        <taxon>Bacteroidota</taxon>
        <taxon>Flavobacteriia</taxon>
        <taxon>Flavobacteriales</taxon>
        <taxon>Flavobacteriaceae</taxon>
        <taxon>Aquimarina</taxon>
    </lineage>
</organism>
<evidence type="ECO:0000313" key="11">
    <source>
        <dbReference type="EMBL" id="MFD2186454.1"/>
    </source>
</evidence>
<evidence type="ECO:0000256" key="4">
    <source>
        <dbReference type="ARBA" id="ARBA00023015"/>
    </source>
</evidence>
<feature type="modified residue" description="4-aspartylphosphate" evidence="7">
    <location>
        <position position="281"/>
    </location>
</feature>
<comment type="catalytic activity">
    <reaction evidence="1">
        <text>ATP + protein L-histidine = ADP + protein N-phospho-L-histidine.</text>
        <dbReference type="EC" id="2.7.13.3"/>
    </reaction>
</comment>
<evidence type="ECO:0000256" key="1">
    <source>
        <dbReference type="ARBA" id="ARBA00000085"/>
    </source>
</evidence>
<sequence>MKELIKAIDNQTILDRKYYLIMLPQVILLCIHFAFFDKTDFLKILILLSIAIHFLYTVHLNIHKKFPLIKFLMLNTNGIISLAFFIMVFNNWAFCMLILLVILITLWGIIDVDKKNYKKIFEVDNLKKEFNARKQMLTNLSHKFRTPLTKISLVIQRKLNETSLSEKDKEEYELILKIIQQLANQAGEILEYSNYNGVLDIFENEINKIVIPEEEVSEEVKNLNPKKREKPLVLIVEDDQVIRKYLKVKFETLNYLVKTVENGKEGVKFAKKLIPDVIISDIMMPSSDIDGISLTILLKNDYATEDIPIILLSAKASSDDILEGTKMKADAYITKPPPLGVLEEKVSNLINIRWHFWAKYKDSCLKLTPAQFTSHDVKLIKRINSVLKEKLFNKEFGVKEFAFDLGISQKQLGREISRLYHKKPLEYIHFRRIEHASYLLTTYVKEFVGEIAELVGYENEETFRKYFKKFYNCSPSEYRKNN</sequence>
<dbReference type="RefSeq" id="WP_378319428.1">
    <property type="nucleotide sequence ID" value="NZ_JBHUHY010000003.1"/>
</dbReference>
<dbReference type="Pfam" id="PF00512">
    <property type="entry name" value="HisKA"/>
    <property type="match status" value="1"/>
</dbReference>
<dbReference type="InterPro" id="IPR009057">
    <property type="entry name" value="Homeodomain-like_sf"/>
</dbReference>
<dbReference type="Pfam" id="PF12833">
    <property type="entry name" value="HTH_18"/>
    <property type="match status" value="1"/>
</dbReference>
<dbReference type="CDD" id="cd17574">
    <property type="entry name" value="REC_OmpR"/>
    <property type="match status" value="1"/>
</dbReference>
<evidence type="ECO:0000256" key="6">
    <source>
        <dbReference type="ARBA" id="ARBA00023163"/>
    </source>
</evidence>
<dbReference type="PANTHER" id="PTHR43547">
    <property type="entry name" value="TWO-COMPONENT HISTIDINE KINASE"/>
    <property type="match status" value="1"/>
</dbReference>
<keyword evidence="8" id="KW-0812">Transmembrane</keyword>
<dbReference type="InterPro" id="IPR018062">
    <property type="entry name" value="HTH_AraC-typ_CS"/>
</dbReference>
<keyword evidence="4" id="KW-0805">Transcription regulation</keyword>
<dbReference type="Gene3D" id="3.40.50.2300">
    <property type="match status" value="1"/>
</dbReference>
<evidence type="ECO:0000256" key="5">
    <source>
        <dbReference type="ARBA" id="ARBA00023125"/>
    </source>
</evidence>
<dbReference type="Gene3D" id="1.10.10.60">
    <property type="entry name" value="Homeodomain-like"/>
    <property type="match status" value="1"/>
</dbReference>
<evidence type="ECO:0000256" key="2">
    <source>
        <dbReference type="ARBA" id="ARBA00012438"/>
    </source>
</evidence>
<evidence type="ECO:0000313" key="12">
    <source>
        <dbReference type="Proteomes" id="UP001597344"/>
    </source>
</evidence>
<name>A0ABW5AX39_9FLAO</name>
<gene>
    <name evidence="11" type="ORF">ACFSJT_06590</name>
</gene>
<keyword evidence="12" id="KW-1185">Reference proteome</keyword>
<dbReference type="PROSITE" id="PS50110">
    <property type="entry name" value="RESPONSE_REGULATORY"/>
    <property type="match status" value="1"/>
</dbReference>
<keyword evidence="3 7" id="KW-0597">Phosphoprotein</keyword>
<feature type="transmembrane region" description="Helical" evidence="8">
    <location>
        <begin position="18"/>
        <end position="35"/>
    </location>
</feature>
<dbReference type="PROSITE" id="PS01124">
    <property type="entry name" value="HTH_ARAC_FAMILY_2"/>
    <property type="match status" value="1"/>
</dbReference>
<dbReference type="SUPFAM" id="SSF52172">
    <property type="entry name" value="CheY-like"/>
    <property type="match status" value="1"/>
</dbReference>
<dbReference type="Proteomes" id="UP001597344">
    <property type="component" value="Unassembled WGS sequence"/>
</dbReference>
<dbReference type="InterPro" id="IPR036097">
    <property type="entry name" value="HisK_dim/P_sf"/>
</dbReference>
<dbReference type="InterPro" id="IPR018060">
    <property type="entry name" value="HTH_AraC"/>
</dbReference>
<keyword evidence="8" id="KW-1133">Transmembrane helix</keyword>
<dbReference type="InterPro" id="IPR011006">
    <property type="entry name" value="CheY-like_superfamily"/>
</dbReference>
<dbReference type="SUPFAM" id="SSF47384">
    <property type="entry name" value="Homodimeric domain of signal transducing histidine kinase"/>
    <property type="match status" value="1"/>
</dbReference>
<feature type="domain" description="Response regulatory" evidence="10">
    <location>
        <begin position="232"/>
        <end position="350"/>
    </location>
</feature>
<dbReference type="InterPro" id="IPR020449">
    <property type="entry name" value="Tscrpt_reg_AraC-type_HTH"/>
</dbReference>
<protein>
    <recommendedName>
        <fullName evidence="2">histidine kinase</fullName>
        <ecNumber evidence="2">2.7.13.3</ecNumber>
    </recommendedName>
</protein>
<keyword evidence="8" id="KW-0472">Membrane</keyword>
<feature type="transmembrane region" description="Helical" evidence="8">
    <location>
        <begin position="41"/>
        <end position="58"/>
    </location>
</feature>
<dbReference type="Gene3D" id="1.10.287.130">
    <property type="match status" value="1"/>
</dbReference>
<dbReference type="PROSITE" id="PS00041">
    <property type="entry name" value="HTH_ARAC_FAMILY_1"/>
    <property type="match status" value="1"/>
</dbReference>
<evidence type="ECO:0000256" key="8">
    <source>
        <dbReference type="SAM" id="Phobius"/>
    </source>
</evidence>
<dbReference type="Pfam" id="PF00072">
    <property type="entry name" value="Response_reg"/>
    <property type="match status" value="1"/>
</dbReference>
<keyword evidence="5" id="KW-0238">DNA-binding</keyword>
<proteinExistence type="predicted"/>